<dbReference type="Gramene" id="AET3Gv20882300.2">
    <property type="protein sequence ID" value="AET3Gv20882300.2"/>
    <property type="gene ID" value="AET3Gv20882300"/>
</dbReference>
<reference evidence="1" key="3">
    <citation type="journal article" date="2017" name="Nature">
        <title>Genome sequence of the progenitor of the wheat D genome Aegilops tauschii.</title>
        <authorList>
            <person name="Luo M.C."/>
            <person name="Gu Y.Q."/>
            <person name="Puiu D."/>
            <person name="Wang H."/>
            <person name="Twardziok S.O."/>
            <person name="Deal K.R."/>
            <person name="Huo N."/>
            <person name="Zhu T."/>
            <person name="Wang L."/>
            <person name="Wang Y."/>
            <person name="McGuire P.E."/>
            <person name="Liu S."/>
            <person name="Long H."/>
            <person name="Ramasamy R.K."/>
            <person name="Rodriguez J.C."/>
            <person name="Van S.L."/>
            <person name="Yuan L."/>
            <person name="Wang Z."/>
            <person name="Xia Z."/>
            <person name="Xiao L."/>
            <person name="Anderson O.D."/>
            <person name="Ouyang S."/>
            <person name="Liang Y."/>
            <person name="Zimin A.V."/>
            <person name="Pertea G."/>
            <person name="Qi P."/>
            <person name="Bennetzen J.L."/>
            <person name="Dai X."/>
            <person name="Dawson M.W."/>
            <person name="Muller H.G."/>
            <person name="Kugler K."/>
            <person name="Rivarola-Duarte L."/>
            <person name="Spannagl M."/>
            <person name="Mayer K.F.X."/>
            <person name="Lu F.H."/>
            <person name="Bevan M.W."/>
            <person name="Leroy P."/>
            <person name="Li P."/>
            <person name="You F.M."/>
            <person name="Sun Q."/>
            <person name="Liu Z."/>
            <person name="Lyons E."/>
            <person name="Wicker T."/>
            <person name="Salzberg S.L."/>
            <person name="Devos K.M."/>
            <person name="Dvorak J."/>
        </authorList>
    </citation>
    <scope>NUCLEOTIDE SEQUENCE [LARGE SCALE GENOMIC DNA]</scope>
    <source>
        <strain evidence="1">cv. AL8/78</strain>
    </source>
</reference>
<reference evidence="2" key="2">
    <citation type="journal article" date="2017" name="Nat. Plants">
        <title>The Aegilops tauschii genome reveals multiple impacts of transposons.</title>
        <authorList>
            <person name="Zhao G."/>
            <person name="Zou C."/>
            <person name="Li K."/>
            <person name="Wang K."/>
            <person name="Li T."/>
            <person name="Gao L."/>
            <person name="Zhang X."/>
            <person name="Wang H."/>
            <person name="Yang Z."/>
            <person name="Liu X."/>
            <person name="Jiang W."/>
            <person name="Mao L."/>
            <person name="Kong X."/>
            <person name="Jiao Y."/>
            <person name="Jia J."/>
        </authorList>
    </citation>
    <scope>NUCLEOTIDE SEQUENCE [LARGE SCALE GENOMIC DNA]</scope>
    <source>
        <strain evidence="2">cv. AL8/78</strain>
    </source>
</reference>
<keyword evidence="2" id="KW-1185">Reference proteome</keyword>
<dbReference type="EnsemblPlants" id="AET3Gv20882300.2">
    <property type="protein sequence ID" value="AET3Gv20882300.2"/>
    <property type="gene ID" value="AET3Gv20882300"/>
</dbReference>
<dbReference type="Proteomes" id="UP000015105">
    <property type="component" value="Chromosome 3D"/>
</dbReference>
<dbReference type="AlphaFoldDB" id="A0A453G4Y5"/>
<proteinExistence type="predicted"/>
<reference evidence="1" key="5">
    <citation type="journal article" date="2021" name="G3 (Bethesda)">
        <title>Aegilops tauschii genome assembly Aet v5.0 features greater sequence contiguity and improved annotation.</title>
        <authorList>
            <person name="Wang L."/>
            <person name="Zhu T."/>
            <person name="Rodriguez J.C."/>
            <person name="Deal K.R."/>
            <person name="Dubcovsky J."/>
            <person name="McGuire P.E."/>
            <person name="Lux T."/>
            <person name="Spannagl M."/>
            <person name="Mayer K.F.X."/>
            <person name="Baldrich P."/>
            <person name="Meyers B.C."/>
            <person name="Huo N."/>
            <person name="Gu Y.Q."/>
            <person name="Zhou H."/>
            <person name="Devos K.M."/>
            <person name="Bennetzen J.L."/>
            <person name="Unver T."/>
            <person name="Budak H."/>
            <person name="Gulick P.J."/>
            <person name="Galiba G."/>
            <person name="Kalapos B."/>
            <person name="Nelson D.R."/>
            <person name="Li P."/>
            <person name="You F.M."/>
            <person name="Luo M.C."/>
            <person name="Dvorak J."/>
        </authorList>
    </citation>
    <scope>NUCLEOTIDE SEQUENCE [LARGE SCALE GENOMIC DNA]</scope>
    <source>
        <strain evidence="1">cv. AL8/78</strain>
    </source>
</reference>
<protein>
    <submittedName>
        <fullName evidence="1">Uncharacterized protein</fullName>
    </submittedName>
</protein>
<accession>A0A453G4Y5</accession>
<evidence type="ECO:0000313" key="1">
    <source>
        <dbReference type="EnsemblPlants" id="AET3Gv20882300.2"/>
    </source>
</evidence>
<sequence length="80" mass="9246">LYNIAQRKEVSVATVLGSIPLNMQFRRSLIGQRWDRWLHLVRRLTEVNLFGVEDSLYWKLSGSGVFSVKSMYTDLINTGN</sequence>
<evidence type="ECO:0000313" key="2">
    <source>
        <dbReference type="Proteomes" id="UP000015105"/>
    </source>
</evidence>
<reference evidence="2" key="1">
    <citation type="journal article" date="2014" name="Science">
        <title>Ancient hybridizations among the ancestral genomes of bread wheat.</title>
        <authorList>
            <consortium name="International Wheat Genome Sequencing Consortium,"/>
            <person name="Marcussen T."/>
            <person name="Sandve S.R."/>
            <person name="Heier L."/>
            <person name="Spannagl M."/>
            <person name="Pfeifer M."/>
            <person name="Jakobsen K.S."/>
            <person name="Wulff B.B."/>
            <person name="Steuernagel B."/>
            <person name="Mayer K.F."/>
            <person name="Olsen O.A."/>
        </authorList>
    </citation>
    <scope>NUCLEOTIDE SEQUENCE [LARGE SCALE GENOMIC DNA]</scope>
    <source>
        <strain evidence="2">cv. AL8/78</strain>
    </source>
</reference>
<name>A0A453G4Y5_AEGTS</name>
<reference evidence="1" key="4">
    <citation type="submission" date="2019-03" db="UniProtKB">
        <authorList>
            <consortium name="EnsemblPlants"/>
        </authorList>
    </citation>
    <scope>IDENTIFICATION</scope>
</reference>
<organism evidence="1 2">
    <name type="scientific">Aegilops tauschii subsp. strangulata</name>
    <name type="common">Goatgrass</name>
    <dbReference type="NCBI Taxonomy" id="200361"/>
    <lineage>
        <taxon>Eukaryota</taxon>
        <taxon>Viridiplantae</taxon>
        <taxon>Streptophyta</taxon>
        <taxon>Embryophyta</taxon>
        <taxon>Tracheophyta</taxon>
        <taxon>Spermatophyta</taxon>
        <taxon>Magnoliopsida</taxon>
        <taxon>Liliopsida</taxon>
        <taxon>Poales</taxon>
        <taxon>Poaceae</taxon>
        <taxon>BOP clade</taxon>
        <taxon>Pooideae</taxon>
        <taxon>Triticodae</taxon>
        <taxon>Triticeae</taxon>
        <taxon>Triticinae</taxon>
        <taxon>Aegilops</taxon>
    </lineage>
</organism>